<gene>
    <name evidence="3" type="ORF">H5V45_17600</name>
</gene>
<evidence type="ECO:0000313" key="4">
    <source>
        <dbReference type="Proteomes" id="UP000523955"/>
    </source>
</evidence>
<dbReference type="AlphaFoldDB" id="A0A7X0RIW2"/>
<protein>
    <submittedName>
        <fullName evidence="3">Uncharacterized protein</fullName>
    </submittedName>
</protein>
<keyword evidence="4" id="KW-1185">Reference proteome</keyword>
<sequence>MRRTIATALVALSTALAVLPADISSAEGSKPTPGVAAGDSVAARQADRSLARAQQILAGGRGGQARPDATLALVDLYQALPNLDADERRQAEGVLGRPTQGASDPYGDGYTVPATKKCKKHFCLHYVTSTTDAPPSMEWVNTSLRTMNKVWKHEVGKLNYRKPLTDAGKGGSRKFDVYLKDVGAKNLYGYCAPEAKPKYRKYTASGFCVLDNDFNPAQFGGQAAKASLRVTAAHEFFHAIQFGYDYADDRWFLEATATWMEERFADKINDNRQYLPYGQMAVPTSSLDRFRSPCCNQYANWTFFEYLSSRYGNGVVRAAWQKAAAYKGAPDKYSIKAIAAVLGKRGGLPRVFARYAAYNVHPGRHYAEGGAWPSAEVAQSFKLQKSLRRGASTVKIDHLASRNFVAKPGKTLHSKKWKLRIKVAGPSRKTSPQVFVLVTRKHGSAIMKTVKLSRAGNGKVKVPFSHRKVRGVTVTIANVSTRYKCFPDNPKPFACSGKPKDQHKTFALHVKAVKG</sequence>
<evidence type="ECO:0000256" key="2">
    <source>
        <dbReference type="SAM" id="SignalP"/>
    </source>
</evidence>
<keyword evidence="2" id="KW-0732">Signal</keyword>
<dbReference type="RefSeq" id="WP_185254129.1">
    <property type="nucleotide sequence ID" value="NZ_JACKXE010000001.1"/>
</dbReference>
<dbReference type="InterPro" id="IPR045690">
    <property type="entry name" value="DUF6055"/>
</dbReference>
<dbReference type="Proteomes" id="UP000523955">
    <property type="component" value="Unassembled WGS sequence"/>
</dbReference>
<evidence type="ECO:0000313" key="3">
    <source>
        <dbReference type="EMBL" id="MBB6629146.1"/>
    </source>
</evidence>
<dbReference type="NCBIfam" id="NF045524">
    <property type="entry name" value="MXAN_6640_HExxH"/>
    <property type="match status" value="1"/>
</dbReference>
<feature type="signal peptide" evidence="2">
    <location>
        <begin position="1"/>
        <end position="26"/>
    </location>
</feature>
<feature type="region of interest" description="Disordered" evidence="1">
    <location>
        <begin position="88"/>
        <end position="107"/>
    </location>
</feature>
<dbReference type="Pfam" id="PF19527">
    <property type="entry name" value="DUF6055"/>
    <property type="match status" value="1"/>
</dbReference>
<evidence type="ECO:0000256" key="1">
    <source>
        <dbReference type="SAM" id="MobiDB-lite"/>
    </source>
</evidence>
<accession>A0A7X0RIW2</accession>
<feature type="chain" id="PRO_5031231882" evidence="2">
    <location>
        <begin position="27"/>
        <end position="515"/>
    </location>
</feature>
<reference evidence="3 4" key="1">
    <citation type="submission" date="2020-08" db="EMBL/GenBank/DDBJ databases">
        <authorList>
            <person name="Seo M.-J."/>
        </authorList>
    </citation>
    <scope>NUCLEOTIDE SEQUENCE [LARGE SCALE GENOMIC DNA]</scope>
    <source>
        <strain evidence="3 4">KIGAM211</strain>
    </source>
</reference>
<dbReference type="EMBL" id="JACKXE010000001">
    <property type="protein sequence ID" value="MBB6629146.1"/>
    <property type="molecule type" value="Genomic_DNA"/>
</dbReference>
<name>A0A7X0RIW2_9ACTN</name>
<proteinExistence type="predicted"/>
<comment type="caution">
    <text evidence="3">The sequence shown here is derived from an EMBL/GenBank/DDBJ whole genome shotgun (WGS) entry which is preliminary data.</text>
</comment>
<organism evidence="3 4">
    <name type="scientific">Nocardioides luti</name>
    <dbReference type="NCBI Taxonomy" id="2761101"/>
    <lineage>
        <taxon>Bacteria</taxon>
        <taxon>Bacillati</taxon>
        <taxon>Actinomycetota</taxon>
        <taxon>Actinomycetes</taxon>
        <taxon>Propionibacteriales</taxon>
        <taxon>Nocardioidaceae</taxon>
        <taxon>Nocardioides</taxon>
    </lineage>
</organism>